<evidence type="ECO:0008006" key="5">
    <source>
        <dbReference type="Google" id="ProtNLM"/>
    </source>
</evidence>
<keyword evidence="4" id="KW-1185">Reference proteome</keyword>
<evidence type="ECO:0000313" key="4">
    <source>
        <dbReference type="Proteomes" id="UP001383192"/>
    </source>
</evidence>
<dbReference type="PANTHER" id="PTHR28133:SF1">
    <property type="entry name" value="REQUIRED FOR RESPIRATORY GROWTH PROTEIN 7, MITOCHONDRIAL"/>
    <property type="match status" value="1"/>
</dbReference>
<comment type="caution">
    <text evidence="3">The sequence shown here is derived from an EMBL/GenBank/DDBJ whole genome shotgun (WGS) entry which is preliminary data.</text>
</comment>
<dbReference type="Pfam" id="PF10356">
    <property type="entry name" value="RRG7"/>
    <property type="match status" value="1"/>
</dbReference>
<dbReference type="InterPro" id="IPR018828">
    <property type="entry name" value="RRG7"/>
</dbReference>
<gene>
    <name evidence="3" type="ORF">VNI00_008700</name>
</gene>
<evidence type="ECO:0000256" key="2">
    <source>
        <dbReference type="ARBA" id="ARBA00023128"/>
    </source>
</evidence>
<dbReference type="Proteomes" id="UP001383192">
    <property type="component" value="Unassembled WGS sequence"/>
</dbReference>
<reference evidence="3 4" key="1">
    <citation type="submission" date="2024-01" db="EMBL/GenBank/DDBJ databases">
        <title>A draft genome for a cacao thread blight-causing isolate of Paramarasmius palmivorus.</title>
        <authorList>
            <person name="Baruah I.K."/>
            <person name="Bukari Y."/>
            <person name="Amoako-Attah I."/>
            <person name="Meinhardt L.W."/>
            <person name="Bailey B.A."/>
            <person name="Cohen S.P."/>
        </authorList>
    </citation>
    <scope>NUCLEOTIDE SEQUENCE [LARGE SCALE GENOMIC DNA]</scope>
    <source>
        <strain evidence="3 4">GH-12</strain>
    </source>
</reference>
<keyword evidence="2" id="KW-0496">Mitochondrion</keyword>
<proteinExistence type="predicted"/>
<protein>
    <recommendedName>
        <fullName evidence="5">Restriction endonuclease type IV Mrr domain-containing protein</fullName>
    </recommendedName>
</protein>
<evidence type="ECO:0000313" key="3">
    <source>
        <dbReference type="EMBL" id="KAK7042963.1"/>
    </source>
</evidence>
<dbReference type="PANTHER" id="PTHR28133">
    <property type="entry name" value="REQUIRED FOR RESPIRATORY GROWTH PROTEIN 7, MITOCHONDRIAL"/>
    <property type="match status" value="1"/>
</dbReference>
<sequence length="202" mass="22926">MFHIHHLRKFTSLRGPQSTRQSSLSRRICTSDSKSTTTVYRGTLFEQRSLALLEQHLSMTLTRVGGKEDGGIDLIGWWWIPEDSEKSRAVDFSKRKRIRVVAQCKAEKKKIGPGYVRELEGVVYRNMDTFLLDKHRDLLGLSSIEGQKQQIPAAAVFLSESPYTKVSFAPSHVIASSVPAHPCTLRCPKAMWTPLKAQVRFR</sequence>
<dbReference type="AlphaFoldDB" id="A0AAW0CT81"/>
<evidence type="ECO:0000256" key="1">
    <source>
        <dbReference type="ARBA" id="ARBA00004173"/>
    </source>
</evidence>
<dbReference type="GO" id="GO:0005739">
    <property type="term" value="C:mitochondrion"/>
    <property type="evidence" value="ECO:0007669"/>
    <property type="project" value="UniProtKB-SubCell"/>
</dbReference>
<accession>A0AAW0CT81</accession>
<dbReference type="EMBL" id="JAYKXP010000030">
    <property type="protein sequence ID" value="KAK7042963.1"/>
    <property type="molecule type" value="Genomic_DNA"/>
</dbReference>
<name>A0AAW0CT81_9AGAR</name>
<comment type="subcellular location">
    <subcellularLocation>
        <location evidence="1">Mitochondrion</location>
    </subcellularLocation>
</comment>
<organism evidence="3 4">
    <name type="scientific">Paramarasmius palmivorus</name>
    <dbReference type="NCBI Taxonomy" id="297713"/>
    <lineage>
        <taxon>Eukaryota</taxon>
        <taxon>Fungi</taxon>
        <taxon>Dikarya</taxon>
        <taxon>Basidiomycota</taxon>
        <taxon>Agaricomycotina</taxon>
        <taxon>Agaricomycetes</taxon>
        <taxon>Agaricomycetidae</taxon>
        <taxon>Agaricales</taxon>
        <taxon>Marasmiineae</taxon>
        <taxon>Marasmiaceae</taxon>
        <taxon>Paramarasmius</taxon>
    </lineage>
</organism>